<feature type="domain" description="Glycosyltransferase 2-like" evidence="1">
    <location>
        <begin position="7"/>
        <end position="111"/>
    </location>
</feature>
<dbReference type="PANTHER" id="PTHR43685:SF2">
    <property type="entry name" value="GLYCOSYLTRANSFERASE 2-LIKE DOMAIN-CONTAINING PROTEIN"/>
    <property type="match status" value="1"/>
</dbReference>
<dbReference type="Proteomes" id="UP001595974">
    <property type="component" value="Unassembled WGS sequence"/>
</dbReference>
<keyword evidence="3" id="KW-1185">Reference proteome</keyword>
<reference evidence="3" key="1">
    <citation type="journal article" date="2019" name="Int. J. Syst. Evol. Microbiol.">
        <title>The Global Catalogue of Microorganisms (GCM) 10K type strain sequencing project: providing services to taxonomists for standard genome sequencing and annotation.</title>
        <authorList>
            <consortium name="The Broad Institute Genomics Platform"/>
            <consortium name="The Broad Institute Genome Sequencing Center for Infectious Disease"/>
            <person name="Wu L."/>
            <person name="Ma J."/>
        </authorList>
    </citation>
    <scope>NUCLEOTIDE SEQUENCE [LARGE SCALE GENOMIC DNA]</scope>
    <source>
        <strain evidence="3">SHR3</strain>
    </source>
</reference>
<dbReference type="InterPro" id="IPR001173">
    <property type="entry name" value="Glyco_trans_2-like"/>
</dbReference>
<dbReference type="InterPro" id="IPR029044">
    <property type="entry name" value="Nucleotide-diphossugar_trans"/>
</dbReference>
<dbReference type="RefSeq" id="WP_232516418.1">
    <property type="nucleotide sequence ID" value="NZ_JBHSOG010000007.1"/>
</dbReference>
<keyword evidence="2" id="KW-0808">Transferase</keyword>
<protein>
    <submittedName>
        <fullName evidence="2">Glycosyltransferase family 2 protein</fullName>
        <ecNumber evidence="2">2.4.-.-</ecNumber>
    </submittedName>
</protein>
<dbReference type="Pfam" id="PF00535">
    <property type="entry name" value="Glycos_transf_2"/>
    <property type="match status" value="1"/>
</dbReference>
<dbReference type="Gene3D" id="3.90.550.10">
    <property type="entry name" value="Spore Coat Polysaccharide Biosynthesis Protein SpsA, Chain A"/>
    <property type="match status" value="1"/>
</dbReference>
<organism evidence="2 3">
    <name type="scientific">Thauera sinica</name>
    <dbReference type="NCBI Taxonomy" id="2665146"/>
    <lineage>
        <taxon>Bacteria</taxon>
        <taxon>Pseudomonadati</taxon>
        <taxon>Pseudomonadota</taxon>
        <taxon>Betaproteobacteria</taxon>
        <taxon>Rhodocyclales</taxon>
        <taxon>Zoogloeaceae</taxon>
        <taxon>Thauera</taxon>
    </lineage>
</organism>
<comment type="caution">
    <text evidence="2">The sequence shown here is derived from an EMBL/GenBank/DDBJ whole genome shotgun (WGS) entry which is preliminary data.</text>
</comment>
<dbReference type="GO" id="GO:0016757">
    <property type="term" value="F:glycosyltransferase activity"/>
    <property type="evidence" value="ECO:0007669"/>
    <property type="project" value="UniProtKB-KW"/>
</dbReference>
<dbReference type="CDD" id="cd00761">
    <property type="entry name" value="Glyco_tranf_GTA_type"/>
    <property type="match status" value="1"/>
</dbReference>
<evidence type="ECO:0000313" key="2">
    <source>
        <dbReference type="EMBL" id="MFC5768210.1"/>
    </source>
</evidence>
<proteinExistence type="predicted"/>
<name>A0ABW1ALR5_9RHOO</name>
<keyword evidence="2" id="KW-0328">Glycosyltransferase</keyword>
<accession>A0ABW1ALR5</accession>
<gene>
    <name evidence="2" type="ORF">ACFPTN_02365</name>
</gene>
<dbReference type="EC" id="2.4.-.-" evidence="2"/>
<dbReference type="EMBL" id="JBHSOG010000007">
    <property type="protein sequence ID" value="MFC5768210.1"/>
    <property type="molecule type" value="Genomic_DNA"/>
</dbReference>
<dbReference type="SUPFAM" id="SSF53448">
    <property type="entry name" value="Nucleotide-diphospho-sugar transferases"/>
    <property type="match status" value="1"/>
</dbReference>
<sequence>MSPPRFSVVIPVRDGAGFIGRAIDSVLAQSWPAHEIIVVDDGSTDATPEVAAAYGSRVRLLRQANAGVSAARNAGARAATGDWLAFLDADDWFYPDRLRLHAEFIGDDPELDFLTGDYDYRRPDGSRISGSMEIHPSGKAMLAKAAGALRVTMAAAEFEPFVADHFGDTHTLSVPRAAFLELGGYPTGFRVCEDVLFLVRLCARSRRAGIVCAPMAAYLIHEASATRRNPLQAQIDNVKTLRRMLQESAAFPPPVRRGVRSRVASGRLNLAYAYARAGRRRAALAAVLPLLWESPGARALRGIASVLRA</sequence>
<dbReference type="PANTHER" id="PTHR43685">
    <property type="entry name" value="GLYCOSYLTRANSFERASE"/>
    <property type="match status" value="1"/>
</dbReference>
<evidence type="ECO:0000313" key="3">
    <source>
        <dbReference type="Proteomes" id="UP001595974"/>
    </source>
</evidence>
<dbReference type="InterPro" id="IPR050834">
    <property type="entry name" value="Glycosyltransf_2"/>
</dbReference>
<evidence type="ECO:0000259" key="1">
    <source>
        <dbReference type="Pfam" id="PF00535"/>
    </source>
</evidence>